<feature type="region of interest" description="Disordered" evidence="1">
    <location>
        <begin position="1"/>
        <end position="66"/>
    </location>
</feature>
<accession>A0A9D2XEM7</accession>
<dbReference type="EMBL" id="JAAVVJ010000019">
    <property type="protein sequence ID" value="KAF7200735.1"/>
    <property type="molecule type" value="Genomic_DNA"/>
</dbReference>
<evidence type="ECO:0000256" key="1">
    <source>
        <dbReference type="SAM" id="MobiDB-lite"/>
    </source>
</evidence>
<evidence type="ECO:0000313" key="3">
    <source>
        <dbReference type="Proteomes" id="UP000822369"/>
    </source>
</evidence>
<dbReference type="OMA" id="HETTKSK"/>
<feature type="region of interest" description="Disordered" evidence="1">
    <location>
        <begin position="277"/>
        <end position="303"/>
    </location>
</feature>
<evidence type="ECO:0000313" key="2">
    <source>
        <dbReference type="EMBL" id="KAF7200735.1"/>
    </source>
</evidence>
<dbReference type="Proteomes" id="UP000822369">
    <property type="component" value="Chromosome 19"/>
</dbReference>
<feature type="compositionally biased region" description="Basic residues" evidence="1">
    <location>
        <begin position="1"/>
        <end position="17"/>
    </location>
</feature>
<feature type="compositionally biased region" description="Polar residues" evidence="1">
    <location>
        <begin position="347"/>
        <end position="360"/>
    </location>
</feature>
<protein>
    <submittedName>
        <fullName evidence="2">Transcript variant X7</fullName>
    </submittedName>
</protein>
<dbReference type="AlphaFoldDB" id="A0A9D2XEM7"/>
<reference evidence="2" key="1">
    <citation type="submission" date="2020-03" db="EMBL/GenBank/DDBJ databases">
        <title>Intra-Species Differences in Population Size shape Life History and Genome Evolution.</title>
        <authorList>
            <person name="Willemsen D."/>
            <person name="Cui R."/>
            <person name="Valenzano D.R."/>
        </authorList>
    </citation>
    <scope>NUCLEOTIDE SEQUENCE</scope>
    <source>
        <strain evidence="2">GRZ</strain>
        <tissue evidence="2">Whole</tissue>
    </source>
</reference>
<comment type="caution">
    <text evidence="2">The sequence shown here is derived from an EMBL/GenBank/DDBJ whole genome shotgun (WGS) entry which is preliminary data.</text>
</comment>
<organism evidence="2 3">
    <name type="scientific">Nothobranchius furzeri</name>
    <name type="common">Turquoise killifish</name>
    <dbReference type="NCBI Taxonomy" id="105023"/>
    <lineage>
        <taxon>Eukaryota</taxon>
        <taxon>Metazoa</taxon>
        <taxon>Chordata</taxon>
        <taxon>Craniata</taxon>
        <taxon>Vertebrata</taxon>
        <taxon>Euteleostomi</taxon>
        <taxon>Actinopterygii</taxon>
        <taxon>Neopterygii</taxon>
        <taxon>Teleostei</taxon>
        <taxon>Neoteleostei</taxon>
        <taxon>Acanthomorphata</taxon>
        <taxon>Ovalentaria</taxon>
        <taxon>Atherinomorphae</taxon>
        <taxon>Cyprinodontiformes</taxon>
        <taxon>Nothobranchiidae</taxon>
        <taxon>Nothobranchius</taxon>
    </lineage>
</organism>
<feature type="compositionally biased region" description="Basic and acidic residues" evidence="1">
    <location>
        <begin position="287"/>
        <end position="297"/>
    </location>
</feature>
<feature type="region of interest" description="Disordered" evidence="1">
    <location>
        <begin position="331"/>
        <end position="366"/>
    </location>
</feature>
<name>A0A9D2XEM7_NOTFU</name>
<feature type="compositionally biased region" description="Low complexity" evidence="1">
    <location>
        <begin position="34"/>
        <end position="53"/>
    </location>
</feature>
<proteinExistence type="predicted"/>
<feature type="region of interest" description="Disordered" evidence="1">
    <location>
        <begin position="206"/>
        <end position="225"/>
    </location>
</feature>
<gene>
    <name evidence="2" type="ORF">G4P62_017070</name>
</gene>
<feature type="region of interest" description="Disordered" evidence="1">
    <location>
        <begin position="128"/>
        <end position="163"/>
    </location>
</feature>
<sequence length="406" mass="42986">MPSKRKKNKRRMRRVQAQRRALEEQHAANPPIKASPGTAVSAPPTTTPTKVPEPASPPSENKPRVIPITVPVVQTPKVEPQPAVKEPVAEPVQAEVTTKEPDVELLLQVPAEVEVEIHPEVEAEAHITEAPLVGWTPPVESVTDEAGVGQEAELDVPEPEPVNETVDVVSIPETEQTHDVRAPEAEILSEEVTEDKVELEVAVTEDVSVPEHVREPSEDPAVEDLSNHVSAEAEAAADVADGSMVAAVAERPELEQESPSPAASIQEEVLEDAAAEEAPVLSAGIPEVKEAEVSETKEEVDDVTARAWPAEGALTASAVIQQEFIIAGTESRDVSPAAAAPPEDEVSSNSAEQTSLSASSEEPKTEACDATCLIQLPVKSVQLGSVEISVETALNGHIVPEVSIEG</sequence>